<dbReference type="Proteomes" id="UP000275078">
    <property type="component" value="Unassembled WGS sequence"/>
</dbReference>
<evidence type="ECO:0000313" key="2">
    <source>
        <dbReference type="Proteomes" id="UP000275078"/>
    </source>
</evidence>
<dbReference type="AlphaFoldDB" id="A0A3N4HQR7"/>
<evidence type="ECO:0008006" key="3">
    <source>
        <dbReference type="Google" id="ProtNLM"/>
    </source>
</evidence>
<name>A0A3N4HQR7_ASCIM</name>
<dbReference type="OrthoDB" id="5273444at2759"/>
<evidence type="ECO:0000313" key="1">
    <source>
        <dbReference type="EMBL" id="RPA74401.1"/>
    </source>
</evidence>
<dbReference type="EMBL" id="ML119791">
    <property type="protein sequence ID" value="RPA74401.1"/>
    <property type="molecule type" value="Genomic_DNA"/>
</dbReference>
<protein>
    <recommendedName>
        <fullName evidence="3">F-box domain-containing protein</fullName>
    </recommendedName>
</protein>
<keyword evidence="2" id="KW-1185">Reference proteome</keyword>
<sequence length="420" mass="48497">MERNGEPSAFDIVPYDIIVDILKALDSFESLQNLIRTSSLFYNAFFENADTITRGLAYKQFPPEAFRVLNLCRPPYENASRPEDLNEVRKPDVEPTEIPPVPVVTTFARRFIRGTKSTATVRSDIGKIDSDLSPDPTFIGYYETRRLCNNRKIINLIVEEVKEIAEEQPEGTILPERMLDEDEGYEGCLERAVYNIYFLGSLVYSVLPFAFHNYKLADVVGIDCLPVLDIPYRIIDVMVCIMEAYGAGYEDLEWDLPILLLGRCTWFPHLRQVAMATQLLALDTLALEGKSKPYGKETSRAELKLRVEILRSILMEEDEEDAEYFFRRGFFQLIHLSWTTIQLDAHYDREILINSYNDDGMTPLLISSRHAFRHRYLSWESEPEKGDDKWKSWKKMQAQAWQDIEGLNKAVGQMLGDRCI</sequence>
<organism evidence="1 2">
    <name type="scientific">Ascobolus immersus RN42</name>
    <dbReference type="NCBI Taxonomy" id="1160509"/>
    <lineage>
        <taxon>Eukaryota</taxon>
        <taxon>Fungi</taxon>
        <taxon>Dikarya</taxon>
        <taxon>Ascomycota</taxon>
        <taxon>Pezizomycotina</taxon>
        <taxon>Pezizomycetes</taxon>
        <taxon>Pezizales</taxon>
        <taxon>Ascobolaceae</taxon>
        <taxon>Ascobolus</taxon>
    </lineage>
</organism>
<proteinExistence type="predicted"/>
<accession>A0A3N4HQR7</accession>
<gene>
    <name evidence="1" type="ORF">BJ508DRAFT_418639</name>
</gene>
<reference evidence="1 2" key="1">
    <citation type="journal article" date="2018" name="Nat. Ecol. Evol.">
        <title>Pezizomycetes genomes reveal the molecular basis of ectomycorrhizal truffle lifestyle.</title>
        <authorList>
            <person name="Murat C."/>
            <person name="Payen T."/>
            <person name="Noel B."/>
            <person name="Kuo A."/>
            <person name="Morin E."/>
            <person name="Chen J."/>
            <person name="Kohler A."/>
            <person name="Krizsan K."/>
            <person name="Balestrini R."/>
            <person name="Da Silva C."/>
            <person name="Montanini B."/>
            <person name="Hainaut M."/>
            <person name="Levati E."/>
            <person name="Barry K.W."/>
            <person name="Belfiori B."/>
            <person name="Cichocki N."/>
            <person name="Clum A."/>
            <person name="Dockter R.B."/>
            <person name="Fauchery L."/>
            <person name="Guy J."/>
            <person name="Iotti M."/>
            <person name="Le Tacon F."/>
            <person name="Lindquist E.A."/>
            <person name="Lipzen A."/>
            <person name="Malagnac F."/>
            <person name="Mello A."/>
            <person name="Molinier V."/>
            <person name="Miyauchi S."/>
            <person name="Poulain J."/>
            <person name="Riccioni C."/>
            <person name="Rubini A."/>
            <person name="Sitrit Y."/>
            <person name="Splivallo R."/>
            <person name="Traeger S."/>
            <person name="Wang M."/>
            <person name="Zifcakova L."/>
            <person name="Wipf D."/>
            <person name="Zambonelli A."/>
            <person name="Paolocci F."/>
            <person name="Nowrousian M."/>
            <person name="Ottonello S."/>
            <person name="Baldrian P."/>
            <person name="Spatafora J.W."/>
            <person name="Henrissat B."/>
            <person name="Nagy L.G."/>
            <person name="Aury J.M."/>
            <person name="Wincker P."/>
            <person name="Grigoriev I.V."/>
            <person name="Bonfante P."/>
            <person name="Martin F.M."/>
        </authorList>
    </citation>
    <scope>NUCLEOTIDE SEQUENCE [LARGE SCALE GENOMIC DNA]</scope>
    <source>
        <strain evidence="1 2">RN42</strain>
    </source>
</reference>